<proteinExistence type="predicted"/>
<dbReference type="eggNOG" id="ENOG50318Z9">
    <property type="taxonomic scope" value="Bacteria"/>
</dbReference>
<organism evidence="1 2">
    <name type="scientific">Citrifermentans bemidjiense (strain ATCC BAA-1014 / DSM 16622 / JCM 12645 / Bem)</name>
    <name type="common">Geobacter bemidjiensis</name>
    <dbReference type="NCBI Taxonomy" id="404380"/>
    <lineage>
        <taxon>Bacteria</taxon>
        <taxon>Pseudomonadati</taxon>
        <taxon>Thermodesulfobacteriota</taxon>
        <taxon>Desulfuromonadia</taxon>
        <taxon>Geobacterales</taxon>
        <taxon>Geobacteraceae</taxon>
        <taxon>Citrifermentans</taxon>
    </lineage>
</organism>
<dbReference type="AlphaFoldDB" id="B5EH38"/>
<gene>
    <name evidence="1" type="ordered locus">Gbem_1120</name>
</gene>
<reference evidence="1 2" key="2">
    <citation type="journal article" date="2010" name="BMC Genomics">
        <title>The genome of Geobacter bemidjiensis, exemplar for the subsurface clade of Geobacter species that predominate in Fe(III)-reducing subsurface environments.</title>
        <authorList>
            <person name="Aklujkar M."/>
            <person name="Young N.D."/>
            <person name="Holmes D."/>
            <person name="Chavan M."/>
            <person name="Risso C."/>
            <person name="Kiss H.E."/>
            <person name="Han C.S."/>
            <person name="Land M.L."/>
            <person name="Lovley D.R."/>
        </authorList>
    </citation>
    <scope>NUCLEOTIDE SEQUENCE [LARGE SCALE GENOMIC DNA]</scope>
    <source>
        <strain evidence="2">ATCC BAA-1014 / DSM 16622 / JCM 12645 / Bem</strain>
    </source>
</reference>
<name>B5EH38_CITBB</name>
<evidence type="ECO:0000313" key="2">
    <source>
        <dbReference type="Proteomes" id="UP000008825"/>
    </source>
</evidence>
<dbReference type="HOGENOM" id="CLU_2450396_0_0_7"/>
<dbReference type="STRING" id="404380.Gbem_1120"/>
<dbReference type="Proteomes" id="UP000008825">
    <property type="component" value="Chromosome"/>
</dbReference>
<dbReference type="KEGG" id="gbm:Gbem_1120"/>
<sequence length="759" mass="82176">MRMRNGNVTAALPLMKSGAPVALALALCSVPCVALADGLSGFLEYGFGSSTNKLQDVSGATTSSRSTSFLQRYNLAFDRSLYPTLFIKGGGLFETTTQQGTNEGIDSRSTVQRLSPYVELDLRNPFVSSGIGYRRREDMASTNGVSVPKEIQDNYTFDLGLNPSDLPTFSFNYGHRDLYDENRTQQNLSLDDFNWSSNYRSVKGFELNYSGSYNMMQDLLLVSENTSLNNAVRVAYSGKLPWQEMSYQTNYNFNMQNSQVTSKGNNSASSYVPQVGQQLSLVTGSVSPTATEGQLGSFQSLNLVLPQGELPPAVPKQNNIGMSFPAYTEVSTLFLAVTSTTSTTLSGAYPSVASLNNYSGLFTWQIYTSEDGLNWSIPPGMALQVRAGHNPAAPGTDPTGFVFTFPVLRTRYIKIVETPVKLTAPFPNDINKDSIMAANLQSLTVLQAAAGKSASSSSSGGIFDFNARAQLLPNVSYDFGLVFTHAETAQSSFSTSTLVNNGVSLAYRVSDAASLNGRLTEEFSLDPEGKMRNTLTYNAGFSLMSLPTLTHSLVYGGRTEFANGQTAVNNSVFLNNSAQLYKGLSSVVAAGYSTTSRSTGEQSETVTFTFGADIVPNRYLTTSLSYQDQTGQQTGGGHPDSKTFTRTTAVNATYRPFEALYLTGGYGMTMQNDRENVTLQNYSIGWAPFRGGDLQFSLAYNEALDSTGNQKTRSLAPSLRWNIRPGSSLDASYSVQHTDSELSGSTDSRTFSAQLRIAL</sequence>
<accession>B5EH38</accession>
<dbReference type="EMBL" id="CP001124">
    <property type="protein sequence ID" value="ACH38140.2"/>
    <property type="molecule type" value="Genomic_DNA"/>
</dbReference>
<protein>
    <submittedName>
        <fullName evidence="1">Uncharacterized protein</fullName>
    </submittedName>
</protein>
<keyword evidence="2" id="KW-1185">Reference proteome</keyword>
<reference evidence="1 2" key="1">
    <citation type="submission" date="2008-07" db="EMBL/GenBank/DDBJ databases">
        <title>Complete sequence of Geobacter bemidjiensis BEM.</title>
        <authorList>
            <consortium name="US DOE Joint Genome Institute"/>
            <person name="Lucas S."/>
            <person name="Copeland A."/>
            <person name="Lapidus A."/>
            <person name="Glavina del Rio T."/>
            <person name="Dalin E."/>
            <person name="Tice H."/>
            <person name="Bruce D."/>
            <person name="Goodwin L."/>
            <person name="Pitluck S."/>
            <person name="Kiss H."/>
            <person name="Brettin T."/>
            <person name="Detter J.C."/>
            <person name="Han C."/>
            <person name="Kuske C.R."/>
            <person name="Schmutz J."/>
            <person name="Larimer F."/>
            <person name="Land M."/>
            <person name="Hauser L."/>
            <person name="Kyrpides N."/>
            <person name="Lykidis A."/>
            <person name="Lovley D."/>
            <person name="Richardson P."/>
        </authorList>
    </citation>
    <scope>NUCLEOTIDE SEQUENCE [LARGE SCALE GENOMIC DNA]</scope>
    <source>
        <strain evidence="2">ATCC BAA-1014 / DSM 16622 / JCM 12645 / Bem</strain>
    </source>
</reference>
<evidence type="ECO:0000313" key="1">
    <source>
        <dbReference type="EMBL" id="ACH38140.2"/>
    </source>
</evidence>